<dbReference type="GO" id="GO:0004073">
    <property type="term" value="F:aspartate-semialdehyde dehydrogenase activity"/>
    <property type="evidence" value="ECO:0007669"/>
    <property type="project" value="TreeGrafter"/>
</dbReference>
<dbReference type="PIRSF" id="PIRSF000148">
    <property type="entry name" value="ASA_dh"/>
    <property type="match status" value="1"/>
</dbReference>
<dbReference type="InterPro" id="IPR005676">
    <property type="entry name" value="Asp_semi-ald_DH_pep-lack"/>
</dbReference>
<dbReference type="GO" id="GO:0009088">
    <property type="term" value="P:threonine biosynthetic process"/>
    <property type="evidence" value="ECO:0007669"/>
    <property type="project" value="UniProtKB-ARBA"/>
</dbReference>
<dbReference type="RefSeq" id="WP_284351843.1">
    <property type="nucleotide sequence ID" value="NZ_BRXS01000006.1"/>
</dbReference>
<dbReference type="Pfam" id="PF01118">
    <property type="entry name" value="Semialdhyde_dh"/>
    <property type="match status" value="1"/>
</dbReference>
<dbReference type="Gene3D" id="3.30.360.10">
    <property type="entry name" value="Dihydrodipicolinate Reductase, domain 2"/>
    <property type="match status" value="1"/>
</dbReference>
<dbReference type="Pfam" id="PF02774">
    <property type="entry name" value="Semialdhyde_dhC"/>
    <property type="match status" value="1"/>
</dbReference>
<dbReference type="Proteomes" id="UP001161325">
    <property type="component" value="Unassembled WGS sequence"/>
</dbReference>
<feature type="active site" description="Proton acceptor" evidence="4">
    <location>
        <position position="262"/>
    </location>
</feature>
<accession>A0AA37VFT5</accession>
<keyword evidence="2" id="KW-0521">NADP</keyword>
<dbReference type="GO" id="GO:0046983">
    <property type="term" value="F:protein dimerization activity"/>
    <property type="evidence" value="ECO:0007669"/>
    <property type="project" value="InterPro"/>
</dbReference>
<dbReference type="CDD" id="cd18130">
    <property type="entry name" value="ASADH_C_arch_fung_like"/>
    <property type="match status" value="1"/>
</dbReference>
<evidence type="ECO:0000256" key="2">
    <source>
        <dbReference type="ARBA" id="ARBA00022857"/>
    </source>
</evidence>
<protein>
    <submittedName>
        <fullName evidence="6">Aspartate-semialdehyde dehydrogenase</fullName>
    </submittedName>
</protein>
<dbReference type="InterPro" id="IPR036291">
    <property type="entry name" value="NAD(P)-bd_dom_sf"/>
</dbReference>
<dbReference type="InterPro" id="IPR012280">
    <property type="entry name" value="Semialdhyde_DH_dimer_dom"/>
</dbReference>
<organism evidence="6 7">
    <name type="scientific">Roseisolibacter agri</name>
    <dbReference type="NCBI Taxonomy" id="2014610"/>
    <lineage>
        <taxon>Bacteria</taxon>
        <taxon>Pseudomonadati</taxon>
        <taxon>Gemmatimonadota</taxon>
        <taxon>Gemmatimonadia</taxon>
        <taxon>Gemmatimonadales</taxon>
        <taxon>Gemmatimonadaceae</taxon>
        <taxon>Roseisolibacter</taxon>
    </lineage>
</organism>
<evidence type="ECO:0000259" key="5">
    <source>
        <dbReference type="SMART" id="SM00859"/>
    </source>
</evidence>
<dbReference type="AlphaFoldDB" id="A0AA37VFT5"/>
<comment type="similarity">
    <text evidence="1">Belongs to the aspartate-semialdehyde dehydrogenase family.</text>
</comment>
<dbReference type="InterPro" id="IPR051823">
    <property type="entry name" value="ASADH-related"/>
</dbReference>
<keyword evidence="3" id="KW-0560">Oxidoreductase</keyword>
<dbReference type="SUPFAM" id="SSF55347">
    <property type="entry name" value="Glyceraldehyde-3-phosphate dehydrogenase-like, C-terminal domain"/>
    <property type="match status" value="1"/>
</dbReference>
<dbReference type="SUPFAM" id="SSF51735">
    <property type="entry name" value="NAD(P)-binding Rossmann-fold domains"/>
    <property type="match status" value="1"/>
</dbReference>
<dbReference type="GO" id="GO:0051287">
    <property type="term" value="F:NAD binding"/>
    <property type="evidence" value="ECO:0007669"/>
    <property type="project" value="InterPro"/>
</dbReference>
<reference evidence="6" key="1">
    <citation type="submission" date="2022-08" db="EMBL/GenBank/DDBJ databases">
        <title>Draft genome sequencing of Roseisolibacter agri AW1220.</title>
        <authorList>
            <person name="Tobiishi Y."/>
            <person name="Tonouchi A."/>
        </authorList>
    </citation>
    <scope>NUCLEOTIDE SEQUENCE</scope>
    <source>
        <strain evidence="6">AW1220</strain>
    </source>
</reference>
<sequence length="391" mass="40964">MPHDSVAPTPPAHTPAPASLRGKRIPVAILGATGAVGQTFVRLLEGHPWFEVTELAASERSAGRPYHEAARWIEGQMPARLREVQVLPCDPAAVRAPIVFSALDSSAAGDVEPAFAAAGRLVFSNAKNYRMAADVPLLIPEVNWSHVALLEKQRMLRGWSGALITNANCSVTVAAMALAPLHQAFGIERVFAATMQAVSGAGYPGVPSLDILGNAIPYIADEEPKIEEEMRKLLGTYGDGAVTHTPLRVSAHANRVAVEHGHTVCLSVGFARRVSPADVSEALRAWRGPDGIVGFLEACPSAPARPIVVTDAPDRPQPRRDVNAGRGMSVVVGRVREDALLDVKLVAMGHNTIRGAAGGSILNAELCVMGAPPVPAGLLAEITGAAAARAS</sequence>
<dbReference type="PANTHER" id="PTHR46718">
    <property type="entry name" value="ASPARTATE-SEMIALDEHYDE DEHYDROGENASE"/>
    <property type="match status" value="1"/>
</dbReference>
<evidence type="ECO:0000313" key="7">
    <source>
        <dbReference type="Proteomes" id="UP001161325"/>
    </source>
</evidence>
<dbReference type="PANTHER" id="PTHR46718:SF1">
    <property type="entry name" value="ASPARTATE-SEMIALDEHYDE DEHYDROGENASE"/>
    <property type="match status" value="1"/>
</dbReference>
<evidence type="ECO:0000256" key="1">
    <source>
        <dbReference type="ARBA" id="ARBA00010584"/>
    </source>
</evidence>
<evidence type="ECO:0000256" key="4">
    <source>
        <dbReference type="PIRSR" id="PIRSR000148-1"/>
    </source>
</evidence>
<dbReference type="SMART" id="SM00859">
    <property type="entry name" value="Semialdhyde_dh"/>
    <property type="match status" value="1"/>
</dbReference>
<dbReference type="InterPro" id="IPR000534">
    <property type="entry name" value="Semialdehyde_DH_NAD-bd"/>
</dbReference>
<dbReference type="EMBL" id="BRXS01000006">
    <property type="protein sequence ID" value="GLC27404.1"/>
    <property type="molecule type" value="Genomic_DNA"/>
</dbReference>
<name>A0AA37VFT5_9BACT</name>
<dbReference type="NCBIfam" id="TIGR00978">
    <property type="entry name" value="asd_EA"/>
    <property type="match status" value="1"/>
</dbReference>
<dbReference type="Gene3D" id="3.40.50.720">
    <property type="entry name" value="NAD(P)-binding Rossmann-like Domain"/>
    <property type="match status" value="1"/>
</dbReference>
<evidence type="ECO:0000256" key="3">
    <source>
        <dbReference type="ARBA" id="ARBA00023002"/>
    </source>
</evidence>
<feature type="domain" description="Semialdehyde dehydrogenase NAD-binding" evidence="5">
    <location>
        <begin position="26"/>
        <end position="150"/>
    </location>
</feature>
<dbReference type="GO" id="GO:0050661">
    <property type="term" value="F:NADP binding"/>
    <property type="evidence" value="ECO:0007669"/>
    <property type="project" value="InterPro"/>
</dbReference>
<dbReference type="CDD" id="cd02315">
    <property type="entry name" value="ScASADH_like_N"/>
    <property type="match status" value="1"/>
</dbReference>
<gene>
    <name evidence="6" type="ORF">rosag_39170</name>
</gene>
<dbReference type="NCBIfam" id="NF006416">
    <property type="entry name" value="PRK08664.1"/>
    <property type="match status" value="1"/>
</dbReference>
<keyword evidence="7" id="KW-1185">Reference proteome</keyword>
<proteinExistence type="inferred from homology"/>
<dbReference type="GO" id="GO:0009086">
    <property type="term" value="P:methionine biosynthetic process"/>
    <property type="evidence" value="ECO:0007669"/>
    <property type="project" value="TreeGrafter"/>
</dbReference>
<evidence type="ECO:0000313" key="6">
    <source>
        <dbReference type="EMBL" id="GLC27404.1"/>
    </source>
</evidence>
<feature type="active site" description="Acyl-thioester intermediate" evidence="4">
    <location>
        <position position="169"/>
    </location>
</feature>
<comment type="caution">
    <text evidence="6">The sequence shown here is derived from an EMBL/GenBank/DDBJ whole genome shotgun (WGS) entry which is preliminary data.</text>
</comment>